<feature type="transmembrane region" description="Helical" evidence="8">
    <location>
        <begin position="408"/>
        <end position="433"/>
    </location>
</feature>
<feature type="transmembrane region" description="Helical" evidence="8">
    <location>
        <begin position="453"/>
        <end position="473"/>
    </location>
</feature>
<dbReference type="PANTHER" id="PTHR42829">
    <property type="entry name" value="NADH-UBIQUINONE OXIDOREDUCTASE CHAIN 5"/>
    <property type="match status" value="1"/>
</dbReference>
<feature type="transmembrane region" description="Helical" evidence="8">
    <location>
        <begin position="367"/>
        <end position="388"/>
    </location>
</feature>
<dbReference type="PANTHER" id="PTHR42829:SF2">
    <property type="entry name" value="NADH-UBIQUINONE OXIDOREDUCTASE CHAIN 5"/>
    <property type="match status" value="1"/>
</dbReference>
<dbReference type="InterPro" id="IPR001750">
    <property type="entry name" value="ND/Mrp_TM"/>
</dbReference>
<dbReference type="GO" id="GO:0042773">
    <property type="term" value="P:ATP synthesis coupled electron transport"/>
    <property type="evidence" value="ECO:0007669"/>
    <property type="project" value="InterPro"/>
</dbReference>
<dbReference type="EMBL" id="JQ809449">
    <property type="protein sequence ID" value="AFJ14730.1"/>
    <property type="molecule type" value="Genomic_DNA"/>
</dbReference>
<dbReference type="AlphaFoldDB" id="A0A806GUR8"/>
<feature type="transmembrane region" description="Helical" evidence="8">
    <location>
        <begin position="142"/>
        <end position="162"/>
    </location>
</feature>
<feature type="transmembrane region" description="Helical" evidence="8">
    <location>
        <begin position="326"/>
        <end position="347"/>
    </location>
</feature>
<comment type="catalytic activity">
    <reaction evidence="7">
        <text>a ubiquinone + NADH + 5 H(+)(in) = a ubiquinol + NAD(+) + 4 H(+)(out)</text>
        <dbReference type="Rhea" id="RHEA:29091"/>
        <dbReference type="Rhea" id="RHEA-COMP:9565"/>
        <dbReference type="Rhea" id="RHEA-COMP:9566"/>
        <dbReference type="ChEBI" id="CHEBI:15378"/>
        <dbReference type="ChEBI" id="CHEBI:16389"/>
        <dbReference type="ChEBI" id="CHEBI:17976"/>
        <dbReference type="ChEBI" id="CHEBI:57540"/>
        <dbReference type="ChEBI" id="CHEBI:57945"/>
        <dbReference type="EC" id="7.1.1.2"/>
    </reaction>
</comment>
<feature type="transmembrane region" description="Helical" evidence="8">
    <location>
        <begin position="533"/>
        <end position="552"/>
    </location>
</feature>
<dbReference type="PRINTS" id="PR01434">
    <property type="entry name" value="NADHDHGNASE5"/>
</dbReference>
<evidence type="ECO:0000313" key="10">
    <source>
        <dbReference type="EMBL" id="AFJ14730.1"/>
    </source>
</evidence>
<keyword evidence="10" id="KW-0496">Mitochondrion</keyword>
<dbReference type="GO" id="GO:0016020">
    <property type="term" value="C:membrane"/>
    <property type="evidence" value="ECO:0007669"/>
    <property type="project" value="UniProtKB-SubCell"/>
</dbReference>
<name>A0A806GUR8_9BILA</name>
<evidence type="ECO:0000256" key="2">
    <source>
        <dbReference type="ARBA" id="ARBA00012944"/>
    </source>
</evidence>
<dbReference type="GO" id="GO:0003954">
    <property type="term" value="F:NADH dehydrogenase activity"/>
    <property type="evidence" value="ECO:0007669"/>
    <property type="project" value="TreeGrafter"/>
</dbReference>
<feature type="transmembrane region" description="Helical" evidence="8">
    <location>
        <begin position="61"/>
        <end position="80"/>
    </location>
</feature>
<feature type="transmembrane region" description="Helical" evidence="8">
    <location>
        <begin position="6"/>
        <end position="29"/>
    </location>
</feature>
<feature type="domain" description="NADH:quinone oxidoreductase/Mrp antiporter transmembrane" evidence="9">
    <location>
        <begin position="111"/>
        <end position="378"/>
    </location>
</feature>
<proteinExistence type="predicted"/>
<feature type="transmembrane region" description="Helical" evidence="8">
    <location>
        <begin position="111"/>
        <end position="130"/>
    </location>
</feature>
<geneLocation type="mitochondrion" evidence="10"/>
<evidence type="ECO:0000256" key="8">
    <source>
        <dbReference type="SAM" id="Phobius"/>
    </source>
</evidence>
<feature type="transmembrane region" description="Helical" evidence="8">
    <location>
        <begin position="168"/>
        <end position="188"/>
    </location>
</feature>
<feature type="transmembrane region" description="Helical" evidence="8">
    <location>
        <begin position="235"/>
        <end position="260"/>
    </location>
</feature>
<feature type="transmembrane region" description="Helical" evidence="8">
    <location>
        <begin position="87"/>
        <end position="105"/>
    </location>
</feature>
<feature type="transmembrane region" description="Helical" evidence="8">
    <location>
        <begin position="291"/>
        <end position="314"/>
    </location>
</feature>
<evidence type="ECO:0000256" key="7">
    <source>
        <dbReference type="ARBA" id="ARBA00049551"/>
    </source>
</evidence>
<dbReference type="InterPro" id="IPR003945">
    <property type="entry name" value="NU5C-like"/>
</dbReference>
<feature type="transmembrane region" description="Helical" evidence="8">
    <location>
        <begin position="267"/>
        <end position="285"/>
    </location>
</feature>
<keyword evidence="5 8" id="KW-0472">Membrane</keyword>
<evidence type="ECO:0000256" key="6">
    <source>
        <dbReference type="ARBA" id="ARBA00031027"/>
    </source>
</evidence>
<keyword evidence="4 8" id="KW-1133">Transmembrane helix</keyword>
<organism evidence="10">
    <name type="scientific">Pomphorhynchus tereticollis</name>
    <dbReference type="NCBI Taxonomy" id="255491"/>
    <lineage>
        <taxon>Eukaryota</taxon>
        <taxon>Metazoa</taxon>
        <taxon>Spiralia</taxon>
        <taxon>Lophotrochozoa</taxon>
        <taxon>Acanthocephala</taxon>
        <taxon>Palaeacanthocephala</taxon>
        <taxon>Echinorhynchida</taxon>
        <taxon>Pomphorhynchidae</taxon>
        <taxon>Pomphorhynchus</taxon>
    </lineage>
</organism>
<reference evidence="10" key="1">
    <citation type="submission" date="2012-03" db="EMBL/GenBank/DDBJ databases">
        <title>The complete mitochondrial genome sequence of Pomphorhynchus tereticollis Ouche (Acanthocephala: Palaeacanthocephala).</title>
        <authorList>
            <person name="Pan T."/>
            <person name="Nie P."/>
        </authorList>
    </citation>
    <scope>NUCLEOTIDE SEQUENCE</scope>
    <source>
        <strain evidence="10">Ouche</strain>
    </source>
</reference>
<dbReference type="GO" id="GO:0015990">
    <property type="term" value="P:electron transport coupled proton transport"/>
    <property type="evidence" value="ECO:0007669"/>
    <property type="project" value="TreeGrafter"/>
</dbReference>
<gene>
    <name evidence="10" type="primary">ND5</name>
</gene>
<feature type="transmembrane region" description="Helical" evidence="8">
    <location>
        <begin position="200"/>
        <end position="229"/>
    </location>
</feature>
<evidence type="ECO:0000256" key="3">
    <source>
        <dbReference type="ARBA" id="ARBA00022692"/>
    </source>
</evidence>
<feature type="transmembrane region" description="Helical" evidence="8">
    <location>
        <begin position="485"/>
        <end position="513"/>
    </location>
</feature>
<dbReference type="Pfam" id="PF00361">
    <property type="entry name" value="Proton_antipo_M"/>
    <property type="match status" value="1"/>
</dbReference>
<evidence type="ECO:0000259" key="9">
    <source>
        <dbReference type="Pfam" id="PF00361"/>
    </source>
</evidence>
<evidence type="ECO:0000256" key="4">
    <source>
        <dbReference type="ARBA" id="ARBA00022989"/>
    </source>
</evidence>
<accession>A0A806GUR8</accession>
<protein>
    <recommendedName>
        <fullName evidence="2">NADH:ubiquinone reductase (H(+)-translocating)</fullName>
        <ecNumber evidence="2">7.1.1.2</ecNumber>
    </recommendedName>
    <alternativeName>
        <fullName evidence="6">NADH dehydrogenase subunit 5</fullName>
    </alternativeName>
</protein>
<sequence>MAGLGVVVSLLLSIMCVVAGGVGVSVLGVEGVLSGLVNVSLGAQDLAFAFCYGGGVSPMVVVVMMVFSMVLVFTVVYMVSEVEYNSFLAFVGLFVIGMLILVSAQGVYSGLVGWEILGVVSFVLIGYYGSRASWGSGLVTMGINRVGDVWFMVLSLIMVFLLSGLNGGGVLSSVIWVVGLLCGVLILTKSSQFPCSGWHPLAMAALTSVSALVHSFTLVVAGLVVGVYLWEVMSIMGVIKSLCLLMGVLTLISSSFSVLWEMDFKKVVGLSTSIHFKIMLLMLVVSGMGLAMVYMVVHALFKSLLFVAVVYIILLNTHDQDYRGVLGLGGLFSVVSGMVVLSSVWSLVGLVGFSGWVTKDALLESVYVQGGGVVVSMLVGALSCSLMYSWKLLVTAIGSGAAQSLEGVGWSVGGGLFMAMGAMSCMGVSVGWVVEGSLDSSVAVGVIGGLEKWSYWMVGVLVIGLILGWSLVSPVGANMLYLQDLYRVVVGGLTILGVLLFSKVEIMAGSVIVGSVVEGESGSLQAAAGLLKALDMWAMFVGVLLFTVILIAI</sequence>
<evidence type="ECO:0000256" key="1">
    <source>
        <dbReference type="ARBA" id="ARBA00004141"/>
    </source>
</evidence>
<dbReference type="EC" id="7.1.1.2" evidence="2"/>
<dbReference type="GO" id="GO:0008137">
    <property type="term" value="F:NADH dehydrogenase (ubiquinone) activity"/>
    <property type="evidence" value="ECO:0007669"/>
    <property type="project" value="UniProtKB-EC"/>
</dbReference>
<comment type="subcellular location">
    <subcellularLocation>
        <location evidence="1">Membrane</location>
        <topology evidence="1">Multi-pass membrane protein</topology>
    </subcellularLocation>
</comment>
<evidence type="ECO:0000256" key="5">
    <source>
        <dbReference type="ARBA" id="ARBA00023136"/>
    </source>
</evidence>
<keyword evidence="3 8" id="KW-0812">Transmembrane</keyword>